<dbReference type="SMART" id="SM00448">
    <property type="entry name" value="REC"/>
    <property type="match status" value="1"/>
</dbReference>
<evidence type="ECO:0000313" key="8">
    <source>
        <dbReference type="Proteomes" id="UP000661077"/>
    </source>
</evidence>
<comment type="catalytic activity">
    <reaction evidence="2">
        <text>2 GTP = 3',3'-c-di-GMP + 2 diphosphate</text>
        <dbReference type="Rhea" id="RHEA:24898"/>
        <dbReference type="ChEBI" id="CHEBI:33019"/>
        <dbReference type="ChEBI" id="CHEBI:37565"/>
        <dbReference type="ChEBI" id="CHEBI:58805"/>
        <dbReference type="EC" id="2.7.7.65"/>
    </reaction>
</comment>
<evidence type="ECO:0000256" key="1">
    <source>
        <dbReference type="ARBA" id="ARBA00012528"/>
    </source>
</evidence>
<dbReference type="EMBL" id="JAEVLS010000005">
    <property type="protein sequence ID" value="MBM0107302.1"/>
    <property type="molecule type" value="Genomic_DNA"/>
</dbReference>
<dbReference type="PANTHER" id="PTHR45138:SF9">
    <property type="entry name" value="DIGUANYLATE CYCLASE DGCM-RELATED"/>
    <property type="match status" value="1"/>
</dbReference>
<dbReference type="Gene3D" id="3.30.70.270">
    <property type="match status" value="1"/>
</dbReference>
<dbReference type="CDD" id="cd17534">
    <property type="entry name" value="REC_DC-like"/>
    <property type="match status" value="1"/>
</dbReference>
<evidence type="ECO:0000256" key="4">
    <source>
        <dbReference type="SAM" id="MobiDB-lite"/>
    </source>
</evidence>
<evidence type="ECO:0000256" key="3">
    <source>
        <dbReference type="PROSITE-ProRule" id="PRU00169"/>
    </source>
</evidence>
<reference evidence="7 8" key="1">
    <citation type="journal article" date="2021" name="Int. J. Syst. Evol. Microbiol.">
        <title>Steroidobacter gossypii sp. nov., isolated from soil of cotton cropping field.</title>
        <authorList>
            <person name="Huang R."/>
            <person name="Yang S."/>
            <person name="Zhen C."/>
            <person name="Liu W."/>
        </authorList>
    </citation>
    <scope>NUCLEOTIDE SEQUENCE [LARGE SCALE GENOMIC DNA]</scope>
    <source>
        <strain evidence="7 8">S1-65</strain>
    </source>
</reference>
<dbReference type="PANTHER" id="PTHR45138">
    <property type="entry name" value="REGULATORY COMPONENTS OF SENSORY TRANSDUCTION SYSTEM"/>
    <property type="match status" value="1"/>
</dbReference>
<dbReference type="SUPFAM" id="SSF52172">
    <property type="entry name" value="CheY-like"/>
    <property type="match status" value="1"/>
</dbReference>
<dbReference type="NCBIfam" id="TIGR00254">
    <property type="entry name" value="GGDEF"/>
    <property type="match status" value="1"/>
</dbReference>
<dbReference type="CDD" id="cd01949">
    <property type="entry name" value="GGDEF"/>
    <property type="match status" value="1"/>
</dbReference>
<feature type="domain" description="GGDEF" evidence="6">
    <location>
        <begin position="214"/>
        <end position="342"/>
    </location>
</feature>
<dbReference type="SMART" id="SM00267">
    <property type="entry name" value="GGDEF"/>
    <property type="match status" value="1"/>
</dbReference>
<keyword evidence="8" id="KW-1185">Reference proteome</keyword>
<feature type="domain" description="Response regulatory" evidence="5">
    <location>
        <begin position="42"/>
        <end position="157"/>
    </location>
</feature>
<dbReference type="Pfam" id="PF00072">
    <property type="entry name" value="Response_reg"/>
    <property type="match status" value="1"/>
</dbReference>
<keyword evidence="3" id="KW-0597">Phosphoprotein</keyword>
<dbReference type="Pfam" id="PF00990">
    <property type="entry name" value="GGDEF"/>
    <property type="match status" value="1"/>
</dbReference>
<dbReference type="SUPFAM" id="SSF55073">
    <property type="entry name" value="Nucleotide cyclase"/>
    <property type="match status" value="1"/>
</dbReference>
<dbReference type="InterPro" id="IPR001789">
    <property type="entry name" value="Sig_transdc_resp-reg_receiver"/>
</dbReference>
<dbReference type="InterPro" id="IPR029787">
    <property type="entry name" value="Nucleotide_cyclase"/>
</dbReference>
<name>A0ABS1X270_9GAMM</name>
<dbReference type="PROSITE" id="PS50887">
    <property type="entry name" value="GGDEF"/>
    <property type="match status" value="1"/>
</dbReference>
<evidence type="ECO:0000313" key="7">
    <source>
        <dbReference type="EMBL" id="MBM0107302.1"/>
    </source>
</evidence>
<organism evidence="7 8">
    <name type="scientific">Steroidobacter gossypii</name>
    <dbReference type="NCBI Taxonomy" id="2805490"/>
    <lineage>
        <taxon>Bacteria</taxon>
        <taxon>Pseudomonadati</taxon>
        <taxon>Pseudomonadota</taxon>
        <taxon>Gammaproteobacteria</taxon>
        <taxon>Steroidobacterales</taxon>
        <taxon>Steroidobacteraceae</taxon>
        <taxon>Steroidobacter</taxon>
    </lineage>
</organism>
<evidence type="ECO:0000259" key="6">
    <source>
        <dbReference type="PROSITE" id="PS50887"/>
    </source>
</evidence>
<protein>
    <recommendedName>
        <fullName evidence="1">diguanylate cyclase</fullName>
        <ecNumber evidence="1">2.7.7.65</ecNumber>
    </recommendedName>
</protein>
<dbReference type="Gene3D" id="3.40.50.2300">
    <property type="match status" value="1"/>
</dbReference>
<accession>A0ABS1X270</accession>
<evidence type="ECO:0000256" key="2">
    <source>
        <dbReference type="ARBA" id="ARBA00034247"/>
    </source>
</evidence>
<gene>
    <name evidence="7" type="ORF">JM946_21400</name>
</gene>
<proteinExistence type="predicted"/>
<dbReference type="PROSITE" id="PS50110">
    <property type="entry name" value="RESPONSE_REGULATORY"/>
    <property type="match status" value="1"/>
</dbReference>
<dbReference type="InterPro" id="IPR000160">
    <property type="entry name" value="GGDEF_dom"/>
</dbReference>
<dbReference type="InterPro" id="IPR050469">
    <property type="entry name" value="Diguanylate_Cyclase"/>
</dbReference>
<feature type="modified residue" description="4-aspartylphosphate" evidence="3">
    <location>
        <position position="92"/>
    </location>
</feature>
<evidence type="ECO:0000259" key="5">
    <source>
        <dbReference type="PROSITE" id="PS50110"/>
    </source>
</evidence>
<comment type="caution">
    <text evidence="7">The sequence shown here is derived from an EMBL/GenBank/DDBJ whole genome shotgun (WGS) entry which is preliminary data.</text>
</comment>
<feature type="region of interest" description="Disordered" evidence="4">
    <location>
        <begin position="1"/>
        <end position="24"/>
    </location>
</feature>
<dbReference type="EC" id="2.7.7.65" evidence="1"/>
<sequence>MINVEPRNRFHRSGSAEASQDDDASAELLANNLTRTEAQQASILIVEDEGIVAQDLMEALTRLGYRISGVASEGTQAVAMATQLRPELVVMDVSLRGDIDGIQAARMMQEQSQVPIIFLTGHRDSETLQRAVLTGPLGYLIKPFQEDELRCAIEVAIHKHRAELAVREREEALRRNAELLQNLSLIDELTQLRNRRGFFDLAQQALKVAQREHYAMGVFFMDLNGLKRINDTLGHQAGDQALRDTADVLRDTFRSSDILARIGGDEFVAMAHVHSTQDLHALSGRLREHLTLFNQARRRPYLLNISVGKTLVDIPTEENLESLLARADAAMYEEKRAISGRR</sequence>
<dbReference type="InterPro" id="IPR011006">
    <property type="entry name" value="CheY-like_superfamily"/>
</dbReference>
<dbReference type="InterPro" id="IPR043128">
    <property type="entry name" value="Rev_trsase/Diguanyl_cyclase"/>
</dbReference>
<dbReference type="Proteomes" id="UP000661077">
    <property type="component" value="Unassembled WGS sequence"/>
</dbReference>